<feature type="domain" description="YdbS-like PH" evidence="2">
    <location>
        <begin position="58"/>
        <end position="131"/>
    </location>
</feature>
<proteinExistence type="predicted"/>
<evidence type="ECO:0000313" key="3">
    <source>
        <dbReference type="EMBL" id="OGI90197.1"/>
    </source>
</evidence>
<evidence type="ECO:0000259" key="2">
    <source>
        <dbReference type="Pfam" id="PF03703"/>
    </source>
</evidence>
<keyword evidence="1" id="KW-0472">Membrane</keyword>
<sequence>MDIKEPIIKKLHPHPFHYWSFYLSGIVFFVFGFYFSNLLFIVGLLTFILAEVSRRAETFFILDSGVARQYKLFSTSRKFVEYEKIQNIEVSQSFLENIFGIGVVHLDTAGGDRIEVSFHGVKNPYRVENIIREKIR</sequence>
<organism evidence="3 4">
    <name type="scientific">Candidatus Nomurabacteria bacterium RIFCSPLOWO2_01_FULL_40_15</name>
    <dbReference type="NCBI Taxonomy" id="1801772"/>
    <lineage>
        <taxon>Bacteria</taxon>
        <taxon>Candidatus Nomuraibacteriota</taxon>
    </lineage>
</organism>
<dbReference type="EMBL" id="MFUW01000020">
    <property type="protein sequence ID" value="OGI90197.1"/>
    <property type="molecule type" value="Genomic_DNA"/>
</dbReference>
<keyword evidence="1" id="KW-0812">Transmembrane</keyword>
<feature type="transmembrane region" description="Helical" evidence="1">
    <location>
        <begin position="20"/>
        <end position="50"/>
    </location>
</feature>
<gene>
    <name evidence="3" type="ORF">A2911_02210</name>
</gene>
<dbReference type="AlphaFoldDB" id="A0A1F6X7R9"/>
<name>A0A1F6X7R9_9BACT</name>
<reference evidence="3 4" key="1">
    <citation type="journal article" date="2016" name="Nat. Commun.">
        <title>Thousands of microbial genomes shed light on interconnected biogeochemical processes in an aquifer system.</title>
        <authorList>
            <person name="Anantharaman K."/>
            <person name="Brown C.T."/>
            <person name="Hug L.A."/>
            <person name="Sharon I."/>
            <person name="Castelle C.J."/>
            <person name="Probst A.J."/>
            <person name="Thomas B.C."/>
            <person name="Singh A."/>
            <person name="Wilkins M.J."/>
            <person name="Karaoz U."/>
            <person name="Brodie E.L."/>
            <person name="Williams K.H."/>
            <person name="Hubbard S.S."/>
            <person name="Banfield J.F."/>
        </authorList>
    </citation>
    <scope>NUCLEOTIDE SEQUENCE [LARGE SCALE GENOMIC DNA]</scope>
</reference>
<dbReference type="Pfam" id="PF03703">
    <property type="entry name" value="bPH_2"/>
    <property type="match status" value="1"/>
</dbReference>
<accession>A0A1F6X7R9</accession>
<evidence type="ECO:0000313" key="4">
    <source>
        <dbReference type="Proteomes" id="UP000176814"/>
    </source>
</evidence>
<evidence type="ECO:0000256" key="1">
    <source>
        <dbReference type="SAM" id="Phobius"/>
    </source>
</evidence>
<dbReference type="InterPro" id="IPR005182">
    <property type="entry name" value="YdbS-like_PH"/>
</dbReference>
<comment type="caution">
    <text evidence="3">The sequence shown here is derived from an EMBL/GenBank/DDBJ whole genome shotgun (WGS) entry which is preliminary data.</text>
</comment>
<keyword evidence="1" id="KW-1133">Transmembrane helix</keyword>
<dbReference type="Proteomes" id="UP000176814">
    <property type="component" value="Unassembled WGS sequence"/>
</dbReference>
<protein>
    <recommendedName>
        <fullName evidence="2">YdbS-like PH domain-containing protein</fullName>
    </recommendedName>
</protein>